<proteinExistence type="predicted"/>
<dbReference type="Proteomes" id="UP000707535">
    <property type="component" value="Unassembled WGS sequence"/>
</dbReference>
<reference evidence="1" key="2">
    <citation type="submission" date="2021-09" db="EMBL/GenBank/DDBJ databases">
        <authorList>
            <person name="Gilroy R."/>
        </authorList>
    </citation>
    <scope>NUCLEOTIDE SEQUENCE</scope>
    <source>
        <strain evidence="1">CHK174-6876</strain>
    </source>
</reference>
<dbReference type="EMBL" id="DYXG01000090">
    <property type="protein sequence ID" value="HJE97698.1"/>
    <property type="molecule type" value="Genomic_DNA"/>
</dbReference>
<evidence type="ECO:0000313" key="2">
    <source>
        <dbReference type="Proteomes" id="UP000707535"/>
    </source>
</evidence>
<protein>
    <submittedName>
        <fullName evidence="1">Uncharacterized protein</fullName>
    </submittedName>
</protein>
<gene>
    <name evidence="1" type="ORF">K8V00_08755</name>
</gene>
<organism evidence="1 2">
    <name type="scientific">Ligilactobacillus acidipiscis</name>
    <dbReference type="NCBI Taxonomy" id="89059"/>
    <lineage>
        <taxon>Bacteria</taxon>
        <taxon>Bacillati</taxon>
        <taxon>Bacillota</taxon>
        <taxon>Bacilli</taxon>
        <taxon>Lactobacillales</taxon>
        <taxon>Lactobacillaceae</taxon>
        <taxon>Ligilactobacillus</taxon>
    </lineage>
</organism>
<sequence length="56" mass="6728">MAISTAINNLSVEREDYKVKDFDQHYREISGHIEKLSNINYFDYKNRARQAYLARM</sequence>
<evidence type="ECO:0000313" key="1">
    <source>
        <dbReference type="EMBL" id="HJE97698.1"/>
    </source>
</evidence>
<accession>A0A921FC13</accession>
<comment type="caution">
    <text evidence="1">The sequence shown here is derived from an EMBL/GenBank/DDBJ whole genome shotgun (WGS) entry which is preliminary data.</text>
</comment>
<name>A0A921FC13_9LACO</name>
<reference evidence="1" key="1">
    <citation type="journal article" date="2021" name="PeerJ">
        <title>Extensive microbial diversity within the chicken gut microbiome revealed by metagenomics and culture.</title>
        <authorList>
            <person name="Gilroy R."/>
            <person name="Ravi A."/>
            <person name="Getino M."/>
            <person name="Pursley I."/>
            <person name="Horton D.L."/>
            <person name="Alikhan N.F."/>
            <person name="Baker D."/>
            <person name="Gharbi K."/>
            <person name="Hall N."/>
            <person name="Watson M."/>
            <person name="Adriaenssens E.M."/>
            <person name="Foster-Nyarko E."/>
            <person name="Jarju S."/>
            <person name="Secka A."/>
            <person name="Antonio M."/>
            <person name="Oren A."/>
            <person name="Chaudhuri R.R."/>
            <person name="La Ragione R."/>
            <person name="Hildebrand F."/>
            <person name="Pallen M.J."/>
        </authorList>
    </citation>
    <scope>NUCLEOTIDE SEQUENCE</scope>
    <source>
        <strain evidence="1">CHK174-6876</strain>
    </source>
</reference>
<dbReference type="AlphaFoldDB" id="A0A921FC13"/>